<reference evidence="5" key="1">
    <citation type="submission" date="2023-11" db="EMBL/GenBank/DDBJ databases">
        <authorList>
            <person name="De Vega J J."/>
            <person name="De Vega J J."/>
        </authorList>
    </citation>
    <scope>NUCLEOTIDE SEQUENCE</scope>
</reference>
<dbReference type="Proteomes" id="UP001295794">
    <property type="component" value="Unassembled WGS sequence"/>
</dbReference>
<dbReference type="InterPro" id="IPR051164">
    <property type="entry name" value="NmrA-like_oxidored"/>
</dbReference>
<evidence type="ECO:0000259" key="4">
    <source>
        <dbReference type="Pfam" id="PF05368"/>
    </source>
</evidence>
<protein>
    <recommendedName>
        <fullName evidence="4">NmrA-like domain-containing protein</fullName>
    </recommendedName>
</protein>
<organism evidence="5 6">
    <name type="scientific">Mycena citricolor</name>
    <dbReference type="NCBI Taxonomy" id="2018698"/>
    <lineage>
        <taxon>Eukaryota</taxon>
        <taxon>Fungi</taxon>
        <taxon>Dikarya</taxon>
        <taxon>Basidiomycota</taxon>
        <taxon>Agaricomycotina</taxon>
        <taxon>Agaricomycetes</taxon>
        <taxon>Agaricomycetidae</taxon>
        <taxon>Agaricales</taxon>
        <taxon>Marasmiineae</taxon>
        <taxon>Mycenaceae</taxon>
        <taxon>Mycena</taxon>
    </lineage>
</organism>
<dbReference type="PANTHER" id="PTHR42748:SF31">
    <property type="entry name" value="NMRA-LIKE DOMAIN-CONTAINING PROTEIN-RELATED"/>
    <property type="match status" value="1"/>
</dbReference>
<evidence type="ECO:0000256" key="1">
    <source>
        <dbReference type="ARBA" id="ARBA00006328"/>
    </source>
</evidence>
<feature type="transmembrane region" description="Helical" evidence="3">
    <location>
        <begin position="12"/>
        <end position="30"/>
    </location>
</feature>
<evidence type="ECO:0000313" key="6">
    <source>
        <dbReference type="Proteomes" id="UP001295794"/>
    </source>
</evidence>
<dbReference type="GO" id="GO:0005634">
    <property type="term" value="C:nucleus"/>
    <property type="evidence" value="ECO:0007669"/>
    <property type="project" value="TreeGrafter"/>
</dbReference>
<keyword evidence="3" id="KW-0472">Membrane</keyword>
<accession>A0AAD2H165</accession>
<dbReference type="EMBL" id="CAVNYO010000108">
    <property type="protein sequence ID" value="CAK5266210.1"/>
    <property type="molecule type" value="Genomic_DNA"/>
</dbReference>
<dbReference type="Pfam" id="PF05368">
    <property type="entry name" value="NmrA"/>
    <property type="match status" value="1"/>
</dbReference>
<comment type="caution">
    <text evidence="5">The sequence shown here is derived from an EMBL/GenBank/DDBJ whole genome shotgun (WGS) entry which is preliminary data.</text>
</comment>
<feature type="domain" description="NmrA-like" evidence="4">
    <location>
        <begin position="69"/>
        <end position="311"/>
    </location>
</feature>
<comment type="similarity">
    <text evidence="1">Belongs to the NmrA-type oxidoreductase family.</text>
</comment>
<dbReference type="Gene3D" id="3.40.50.720">
    <property type="entry name" value="NAD(P)-binding Rossmann-like Domain"/>
    <property type="match status" value="1"/>
</dbReference>
<dbReference type="InterPro" id="IPR008030">
    <property type="entry name" value="NmrA-like"/>
</dbReference>
<dbReference type="InterPro" id="IPR036291">
    <property type="entry name" value="NAD(P)-bd_dom_sf"/>
</dbReference>
<keyword evidence="3" id="KW-0812">Transmembrane</keyword>
<evidence type="ECO:0000256" key="2">
    <source>
        <dbReference type="ARBA" id="ARBA00022857"/>
    </source>
</evidence>
<evidence type="ECO:0000313" key="5">
    <source>
        <dbReference type="EMBL" id="CAK5266210.1"/>
    </source>
</evidence>
<gene>
    <name evidence="5" type="ORF">MYCIT1_LOCUS7820</name>
</gene>
<dbReference type="Gene3D" id="3.90.25.10">
    <property type="entry name" value="UDP-galactose 4-epimerase, domain 1"/>
    <property type="match status" value="1"/>
</dbReference>
<proteinExistence type="inferred from homology"/>
<sequence>MKIESNERIYQLLAISAGSVFSTTCVLLIGCPHLNQFEDPRWASSFVHAPSFVIVRTSHATDFTYISHGSSVINAILIDGTFQARAITRNPTSSAAQALVKRGVYVVQGDTCADFQTLLDALQGSKVVFLVTVLVAFGATVDEKTQGINVVEAAKKAGVEFLVFSSLPSVVEVSQGKYKGVVHYDHKAQVEQYLKTAGLAHASVLAGSFLENLWTFGALKKAEPCYELSVPYPPGAKEIFTWGGRDVGVVALAMAKAYASGNNSIVGKSYPIVNAWTTYTQFVKLIEQKLGVPVKFVQTPPSGVQSIDEMYAAHEEYEGLLGGTPIPNPDLVALGVQLGTLEEFLEGEVKTRFAA</sequence>
<evidence type="ECO:0000256" key="3">
    <source>
        <dbReference type="SAM" id="Phobius"/>
    </source>
</evidence>
<dbReference type="AlphaFoldDB" id="A0AAD2H165"/>
<dbReference type="SUPFAM" id="SSF51735">
    <property type="entry name" value="NAD(P)-binding Rossmann-fold domains"/>
    <property type="match status" value="1"/>
</dbReference>
<keyword evidence="2" id="KW-0521">NADP</keyword>
<dbReference type="PANTHER" id="PTHR42748">
    <property type="entry name" value="NITROGEN METABOLITE REPRESSION PROTEIN NMRA FAMILY MEMBER"/>
    <property type="match status" value="1"/>
</dbReference>
<keyword evidence="6" id="KW-1185">Reference proteome</keyword>
<keyword evidence="3" id="KW-1133">Transmembrane helix</keyword>
<name>A0AAD2H165_9AGAR</name>
<dbReference type="PROSITE" id="PS51257">
    <property type="entry name" value="PROKAR_LIPOPROTEIN"/>
    <property type="match status" value="1"/>
</dbReference>